<name>A0A7D4CRI6_9EURY</name>
<proteinExistence type="predicted"/>
<protein>
    <submittedName>
        <fullName evidence="6">ABC transporter substrate-binding protein</fullName>
    </submittedName>
</protein>
<evidence type="ECO:0000313" key="6">
    <source>
        <dbReference type="EMBL" id="QKG91959.1"/>
    </source>
</evidence>
<evidence type="ECO:0000256" key="4">
    <source>
        <dbReference type="SAM" id="MobiDB-lite"/>
    </source>
</evidence>
<dbReference type="PANTHER" id="PTHR30532">
    <property type="entry name" value="IRON III DICITRATE-BINDING PERIPLASMIC PROTEIN"/>
    <property type="match status" value="1"/>
</dbReference>
<feature type="region of interest" description="Disordered" evidence="4">
    <location>
        <begin position="30"/>
        <end position="79"/>
    </location>
</feature>
<feature type="compositionally biased region" description="Acidic residues" evidence="4">
    <location>
        <begin position="43"/>
        <end position="58"/>
    </location>
</feature>
<dbReference type="InterPro" id="IPR051313">
    <property type="entry name" value="Bact_iron-sidero_bind"/>
</dbReference>
<dbReference type="PANTHER" id="PTHR30532:SF1">
    <property type="entry name" value="IRON(3+)-HYDROXAMATE-BINDING PROTEIN FHUD"/>
    <property type="match status" value="1"/>
</dbReference>
<sequence>MADERPDRLESSRRDYVKYGAAVGVGGLLAGCTSDAGSSSGPTDDDPETENETTEGDDGGTTSAEESTEDTGYSVTMSPAGTVEFDAVPETAAVYSNHDADILVSLGQSDVISSLGFPENYSAQYYDELPGVSLDTGDLTKLYDDGVDKEVFYELDSDVHHIDPVWMGGWSSFDDADFDEIESNIAPFFANYHSRTNIAPDSASDYQFYTIWELVDKYAQAYQVPERGAELKAVRDEMVADIRADLPPQSERPEVGVVWYDQKKEAFWVYHLNEPGFQNAHTRPLRANDALSEFDSGPRSGWSDSALIDMEAMLDADPDVLLHFSDWQNPDEATEAFFALDEHPVGKELTAVENDRLYASGDAFQGPIINIFQIELTAKQIYPDLFGEPPEPGNTGGLGEMFDPQRVADIVNGEF</sequence>
<dbReference type="Pfam" id="PF01497">
    <property type="entry name" value="Peripla_BP_2"/>
    <property type="match status" value="1"/>
</dbReference>
<dbReference type="Proteomes" id="UP000505020">
    <property type="component" value="Chromosome"/>
</dbReference>
<organism evidence="6 7">
    <name type="scientific">Halorubrum salinarum</name>
    <dbReference type="NCBI Taxonomy" id="2739057"/>
    <lineage>
        <taxon>Archaea</taxon>
        <taxon>Methanobacteriati</taxon>
        <taxon>Methanobacteriota</taxon>
        <taxon>Stenosarchaea group</taxon>
        <taxon>Halobacteria</taxon>
        <taxon>Halobacteriales</taxon>
        <taxon>Haloferacaceae</taxon>
        <taxon>Halorubrum</taxon>
    </lineage>
</organism>
<dbReference type="PROSITE" id="PS51257">
    <property type="entry name" value="PROKAR_LIPOPROTEIN"/>
    <property type="match status" value="1"/>
</dbReference>
<evidence type="ECO:0000256" key="3">
    <source>
        <dbReference type="ARBA" id="ARBA00022729"/>
    </source>
</evidence>
<feature type="compositionally biased region" description="Polar residues" evidence="4">
    <location>
        <begin position="70"/>
        <end position="79"/>
    </location>
</feature>
<evidence type="ECO:0000256" key="2">
    <source>
        <dbReference type="ARBA" id="ARBA00022448"/>
    </source>
</evidence>
<dbReference type="KEGG" id="hsai:HPS36_03500"/>
<dbReference type="GeneID" id="55594036"/>
<gene>
    <name evidence="6" type="ORF">HPS36_03500</name>
</gene>
<keyword evidence="2" id="KW-0813">Transport</keyword>
<dbReference type="RefSeq" id="WP_173228519.1">
    <property type="nucleotide sequence ID" value="NZ_CP053941.1"/>
</dbReference>
<keyword evidence="7" id="KW-1185">Reference proteome</keyword>
<dbReference type="PROSITE" id="PS51318">
    <property type="entry name" value="TAT"/>
    <property type="match status" value="1"/>
</dbReference>
<comment type="subcellular location">
    <subcellularLocation>
        <location evidence="1">Cell envelope</location>
    </subcellularLocation>
</comment>
<evidence type="ECO:0000259" key="5">
    <source>
        <dbReference type="Pfam" id="PF01497"/>
    </source>
</evidence>
<dbReference type="EMBL" id="CP053941">
    <property type="protein sequence ID" value="QKG91959.1"/>
    <property type="molecule type" value="Genomic_DNA"/>
</dbReference>
<evidence type="ECO:0000313" key="7">
    <source>
        <dbReference type="Proteomes" id="UP000505020"/>
    </source>
</evidence>
<evidence type="ECO:0000256" key="1">
    <source>
        <dbReference type="ARBA" id="ARBA00004196"/>
    </source>
</evidence>
<dbReference type="InterPro" id="IPR002491">
    <property type="entry name" value="ABC_transptr_periplasmic_BD"/>
</dbReference>
<feature type="domain" description="Fe/B12 periplasmic-binding" evidence="5">
    <location>
        <begin position="174"/>
        <end position="359"/>
    </location>
</feature>
<reference evidence="6 7" key="1">
    <citation type="submission" date="2020-05" db="EMBL/GenBank/DDBJ databases">
        <title>Halorubrum RHB-C sp.nov., an extremely halophilic archaeon isolated from solar salt farm.</title>
        <authorList>
            <person name="Ho H."/>
            <person name="Danganan R.E."/>
            <person name="Dedeles G.R."/>
            <person name="Kim S.-G."/>
        </authorList>
    </citation>
    <scope>NUCLEOTIDE SEQUENCE [LARGE SCALE GENOMIC DNA]</scope>
    <source>
        <strain evidence="6 7">RHB-C</strain>
    </source>
</reference>
<dbReference type="AlphaFoldDB" id="A0A7D4CRI6"/>
<keyword evidence="3" id="KW-0732">Signal</keyword>
<dbReference type="SUPFAM" id="SSF53807">
    <property type="entry name" value="Helical backbone' metal receptor"/>
    <property type="match status" value="1"/>
</dbReference>
<dbReference type="InterPro" id="IPR006311">
    <property type="entry name" value="TAT_signal"/>
</dbReference>
<accession>A0A7D4CRI6</accession>
<dbReference type="Gene3D" id="3.40.50.1980">
    <property type="entry name" value="Nitrogenase molybdenum iron protein domain"/>
    <property type="match status" value="2"/>
</dbReference>